<evidence type="ECO:0000313" key="7">
    <source>
        <dbReference type="EMBL" id="GGG01070.1"/>
    </source>
</evidence>
<accession>A0A8J2Z5D0</accession>
<gene>
    <name evidence="7" type="ORF">GCM10010995_18130</name>
</gene>
<feature type="signal peptide" evidence="5">
    <location>
        <begin position="1"/>
        <end position="28"/>
    </location>
</feature>
<dbReference type="Proteomes" id="UP000636949">
    <property type="component" value="Unassembled WGS sequence"/>
</dbReference>
<proteinExistence type="inferred from homology"/>
<reference evidence="7" key="2">
    <citation type="submission" date="2020-09" db="EMBL/GenBank/DDBJ databases">
        <authorList>
            <person name="Sun Q."/>
            <person name="Zhou Y."/>
        </authorList>
    </citation>
    <scope>NUCLEOTIDE SEQUENCE</scope>
    <source>
        <strain evidence="7">CGMCC 1.15758</strain>
    </source>
</reference>
<dbReference type="PANTHER" id="PTHR30332:SF24">
    <property type="entry name" value="SECRETIN GSPD-RELATED"/>
    <property type="match status" value="1"/>
</dbReference>
<dbReference type="RefSeq" id="WP_117003086.1">
    <property type="nucleotide sequence ID" value="NZ_BMJS01000021.1"/>
</dbReference>
<protein>
    <recommendedName>
        <fullName evidence="6">Type II/III secretion system secretin-like domain-containing protein</fullName>
    </recommendedName>
</protein>
<evidence type="ECO:0000256" key="2">
    <source>
        <dbReference type="ARBA" id="ARBA00022729"/>
    </source>
</evidence>
<keyword evidence="3" id="KW-0472">Membrane</keyword>
<dbReference type="Pfam" id="PF00263">
    <property type="entry name" value="Secretin"/>
    <property type="match status" value="1"/>
</dbReference>
<reference evidence="7" key="1">
    <citation type="journal article" date="2014" name="Int. J. Syst. Evol. Microbiol.">
        <title>Complete genome sequence of Corynebacterium casei LMG S-19264T (=DSM 44701T), isolated from a smear-ripened cheese.</title>
        <authorList>
            <consortium name="US DOE Joint Genome Institute (JGI-PGF)"/>
            <person name="Walter F."/>
            <person name="Albersmeier A."/>
            <person name="Kalinowski J."/>
            <person name="Ruckert C."/>
        </authorList>
    </citation>
    <scope>NUCLEOTIDE SEQUENCE</scope>
    <source>
        <strain evidence="7">CGMCC 1.15758</strain>
    </source>
</reference>
<dbReference type="GO" id="GO:0016020">
    <property type="term" value="C:membrane"/>
    <property type="evidence" value="ECO:0007669"/>
    <property type="project" value="UniProtKB-SubCell"/>
</dbReference>
<comment type="caution">
    <text evidence="7">The sequence shown here is derived from an EMBL/GenBank/DDBJ whole genome shotgun (WGS) entry which is preliminary data.</text>
</comment>
<dbReference type="OrthoDB" id="6353334at2"/>
<evidence type="ECO:0000256" key="5">
    <source>
        <dbReference type="SAM" id="SignalP"/>
    </source>
</evidence>
<keyword evidence="8" id="KW-1185">Reference proteome</keyword>
<sequence length="532" mass="58354">MKNNTKTLCGLLLSGLLLSLTACSTAIYKTVDKNTDDHIAKANEMISSLKKPASEQFVTVSDEPYVQGDLIDIQAQNALPQIFQRPFQYTTAATGVTFESLITKIQKITQAKVIVTEGAIAYILEREHAAMSEDDVGRKDKAAYEVADIQDVMIHCDYVGDIAGFLDYFAFKLGIFWKYDQSRNTLEFFRMETKTFHVDILTDKIKTTTKVGSNSSTGVNQSASLKTENEAEYDNPWAAVIKTIKSIIGQLGSVDENSTLNLITVKTTPLLMRQVSQYLEEINRTARKKVVIRLDVYDVDQKNTSGYGFDWHALYQGTKGKIDWKTGAALTGGYGTLTSTISSGPWNTSNLIIKALQTMGKTTHVTGTTMYTVSGRPVPIQVSTTTAYIKQVDVVVTPSGNGNSVKQSATPGEYNEGYEIKVLPIVVKGNEILVDLSVNLTNLVRMDESKIPVEGSTEPQIIKLPSIRNKSFMQSVPLKSGQTVILAGFEDKKDNAQTDSVGPQSTWMLGGSQAALNNSTITVIVVTPYLIR</sequence>
<comment type="similarity">
    <text evidence="4">Belongs to the bacterial secretin family.</text>
</comment>
<evidence type="ECO:0000259" key="6">
    <source>
        <dbReference type="Pfam" id="PF00263"/>
    </source>
</evidence>
<evidence type="ECO:0000313" key="8">
    <source>
        <dbReference type="Proteomes" id="UP000636949"/>
    </source>
</evidence>
<dbReference type="AlphaFoldDB" id="A0A8J2Z5D0"/>
<feature type="domain" description="Type II/III secretion system secretin-like" evidence="6">
    <location>
        <begin position="355"/>
        <end position="501"/>
    </location>
</feature>
<comment type="subcellular location">
    <subcellularLocation>
        <location evidence="1">Membrane</location>
    </subcellularLocation>
</comment>
<dbReference type="InterPro" id="IPR050810">
    <property type="entry name" value="Bact_Secretion_Sys_Channel"/>
</dbReference>
<organism evidence="7 8">
    <name type="scientific">Cysteiniphilum litorale</name>
    <dbReference type="NCBI Taxonomy" id="2056700"/>
    <lineage>
        <taxon>Bacteria</taxon>
        <taxon>Pseudomonadati</taxon>
        <taxon>Pseudomonadota</taxon>
        <taxon>Gammaproteobacteria</taxon>
        <taxon>Thiotrichales</taxon>
        <taxon>Fastidiosibacteraceae</taxon>
        <taxon>Cysteiniphilum</taxon>
    </lineage>
</organism>
<keyword evidence="2 5" id="KW-0732">Signal</keyword>
<dbReference type="InterPro" id="IPR004846">
    <property type="entry name" value="T2SS/T3SS_dom"/>
</dbReference>
<evidence type="ECO:0000256" key="4">
    <source>
        <dbReference type="RuleBase" id="RU004003"/>
    </source>
</evidence>
<evidence type="ECO:0000256" key="3">
    <source>
        <dbReference type="ARBA" id="ARBA00023136"/>
    </source>
</evidence>
<dbReference type="GO" id="GO:0009306">
    <property type="term" value="P:protein secretion"/>
    <property type="evidence" value="ECO:0007669"/>
    <property type="project" value="InterPro"/>
</dbReference>
<feature type="chain" id="PRO_5035272442" description="Type II/III secretion system secretin-like domain-containing protein" evidence="5">
    <location>
        <begin position="29"/>
        <end position="532"/>
    </location>
</feature>
<evidence type="ECO:0000256" key="1">
    <source>
        <dbReference type="ARBA" id="ARBA00004370"/>
    </source>
</evidence>
<dbReference type="EMBL" id="BMJS01000021">
    <property type="protein sequence ID" value="GGG01070.1"/>
    <property type="molecule type" value="Genomic_DNA"/>
</dbReference>
<name>A0A8J2Z5D0_9GAMM</name>
<dbReference type="PANTHER" id="PTHR30332">
    <property type="entry name" value="PROBABLE GENERAL SECRETION PATHWAY PROTEIN D"/>
    <property type="match status" value="1"/>
</dbReference>
<dbReference type="PROSITE" id="PS51257">
    <property type="entry name" value="PROKAR_LIPOPROTEIN"/>
    <property type="match status" value="1"/>
</dbReference>